<evidence type="ECO:0000259" key="2">
    <source>
        <dbReference type="Pfam" id="PF01408"/>
    </source>
</evidence>
<dbReference type="Gene3D" id="3.30.360.10">
    <property type="entry name" value="Dihydrodipicolinate Reductase, domain 2"/>
    <property type="match status" value="1"/>
</dbReference>
<evidence type="ECO:0000259" key="3">
    <source>
        <dbReference type="Pfam" id="PF22725"/>
    </source>
</evidence>
<dbReference type="PANTHER" id="PTHR43818:SF11">
    <property type="entry name" value="BCDNA.GH03377"/>
    <property type="match status" value="1"/>
</dbReference>
<dbReference type="PANTHER" id="PTHR43818">
    <property type="entry name" value="BCDNA.GH03377"/>
    <property type="match status" value="1"/>
</dbReference>
<dbReference type="GO" id="GO:0000166">
    <property type="term" value="F:nucleotide binding"/>
    <property type="evidence" value="ECO:0007669"/>
    <property type="project" value="InterPro"/>
</dbReference>
<dbReference type="EMBL" id="UINC01106518">
    <property type="protein sequence ID" value="SVC71241.1"/>
    <property type="molecule type" value="Genomic_DNA"/>
</dbReference>
<organism evidence="4">
    <name type="scientific">marine metagenome</name>
    <dbReference type="NCBI Taxonomy" id="408172"/>
    <lineage>
        <taxon>unclassified sequences</taxon>
        <taxon>metagenomes</taxon>
        <taxon>ecological metagenomes</taxon>
    </lineage>
</organism>
<sequence length="295" mass="32178">MLIFLQMEKFLKEIKVGIIGAGGIACSVHIPNYQKIENVHVIAVADIKPEVAENAANRFNIPNVFTDWEDLLEIDEIEAVSVCTPNAFHAEPSIAAMKANCHVLCEKPMAVNVAEAQAMTDAAKEHQRILQIGLASRFSPGSLYLKSLIDDGRLGQIYYGRAMAMRRRGIPSWGGFTRKDVSGGGTLFDIGVHAIDHVIWLMGAPKPISVFGSAMTKFGDRHDVINPDWGVWDVDNFDVDDFATGSVRFENGAMLTIETSWASNIENVGGSYILGSDGGVHVVGDTVFEQRDGKL</sequence>
<gene>
    <name evidence="4" type="ORF">METZ01_LOCUS324095</name>
</gene>
<name>A0A382PH37_9ZZZZ</name>
<dbReference type="InterPro" id="IPR000683">
    <property type="entry name" value="Gfo/Idh/MocA-like_OxRdtase_N"/>
</dbReference>
<feature type="domain" description="GFO/IDH/MocA-like oxidoreductase" evidence="3">
    <location>
        <begin position="144"/>
        <end position="280"/>
    </location>
</feature>
<dbReference type="SUPFAM" id="SSF51735">
    <property type="entry name" value="NAD(P)-binding Rossmann-fold domains"/>
    <property type="match status" value="1"/>
</dbReference>
<protein>
    <recommendedName>
        <fullName evidence="5">Gfo/Idh/MocA-like oxidoreductase N-terminal domain-containing protein</fullName>
    </recommendedName>
</protein>
<evidence type="ECO:0000256" key="1">
    <source>
        <dbReference type="ARBA" id="ARBA00023002"/>
    </source>
</evidence>
<feature type="non-terminal residue" evidence="4">
    <location>
        <position position="295"/>
    </location>
</feature>
<reference evidence="4" key="1">
    <citation type="submission" date="2018-05" db="EMBL/GenBank/DDBJ databases">
        <authorList>
            <person name="Lanie J.A."/>
            <person name="Ng W.-L."/>
            <person name="Kazmierczak K.M."/>
            <person name="Andrzejewski T.M."/>
            <person name="Davidsen T.M."/>
            <person name="Wayne K.J."/>
            <person name="Tettelin H."/>
            <person name="Glass J.I."/>
            <person name="Rusch D."/>
            <person name="Podicherti R."/>
            <person name="Tsui H.-C.T."/>
            <person name="Winkler M.E."/>
        </authorList>
    </citation>
    <scope>NUCLEOTIDE SEQUENCE</scope>
</reference>
<evidence type="ECO:0000313" key="4">
    <source>
        <dbReference type="EMBL" id="SVC71241.1"/>
    </source>
</evidence>
<feature type="domain" description="Gfo/Idh/MocA-like oxidoreductase N-terminal" evidence="2">
    <location>
        <begin position="14"/>
        <end position="133"/>
    </location>
</feature>
<evidence type="ECO:0008006" key="5">
    <source>
        <dbReference type="Google" id="ProtNLM"/>
    </source>
</evidence>
<dbReference type="Pfam" id="PF22725">
    <property type="entry name" value="GFO_IDH_MocA_C3"/>
    <property type="match status" value="1"/>
</dbReference>
<accession>A0A382PH37</accession>
<keyword evidence="1" id="KW-0560">Oxidoreductase</keyword>
<dbReference type="GO" id="GO:0016491">
    <property type="term" value="F:oxidoreductase activity"/>
    <property type="evidence" value="ECO:0007669"/>
    <property type="project" value="UniProtKB-KW"/>
</dbReference>
<dbReference type="Pfam" id="PF01408">
    <property type="entry name" value="GFO_IDH_MocA"/>
    <property type="match status" value="1"/>
</dbReference>
<dbReference type="AlphaFoldDB" id="A0A382PH37"/>
<dbReference type="InterPro" id="IPR055170">
    <property type="entry name" value="GFO_IDH_MocA-like_dom"/>
</dbReference>
<proteinExistence type="predicted"/>
<dbReference type="InterPro" id="IPR036291">
    <property type="entry name" value="NAD(P)-bd_dom_sf"/>
</dbReference>
<dbReference type="Gene3D" id="3.40.50.720">
    <property type="entry name" value="NAD(P)-binding Rossmann-like Domain"/>
    <property type="match status" value="1"/>
</dbReference>
<dbReference type="SUPFAM" id="SSF55347">
    <property type="entry name" value="Glyceraldehyde-3-phosphate dehydrogenase-like, C-terminal domain"/>
    <property type="match status" value="1"/>
</dbReference>
<dbReference type="InterPro" id="IPR050463">
    <property type="entry name" value="Gfo/Idh/MocA_oxidrdct_glycsds"/>
</dbReference>